<name>A0A811RCF2_9POAL</name>
<accession>A0A811RCF2</accession>
<dbReference type="AlphaFoldDB" id="A0A811RCF2"/>
<proteinExistence type="predicted"/>
<dbReference type="Proteomes" id="UP000604825">
    <property type="component" value="Unassembled WGS sequence"/>
</dbReference>
<keyword evidence="3" id="KW-1185">Reference proteome</keyword>
<evidence type="ECO:0000313" key="3">
    <source>
        <dbReference type="Proteomes" id="UP000604825"/>
    </source>
</evidence>
<organism evidence="2 3">
    <name type="scientific">Miscanthus lutarioriparius</name>
    <dbReference type="NCBI Taxonomy" id="422564"/>
    <lineage>
        <taxon>Eukaryota</taxon>
        <taxon>Viridiplantae</taxon>
        <taxon>Streptophyta</taxon>
        <taxon>Embryophyta</taxon>
        <taxon>Tracheophyta</taxon>
        <taxon>Spermatophyta</taxon>
        <taxon>Magnoliopsida</taxon>
        <taxon>Liliopsida</taxon>
        <taxon>Poales</taxon>
        <taxon>Poaceae</taxon>
        <taxon>PACMAD clade</taxon>
        <taxon>Panicoideae</taxon>
        <taxon>Andropogonodae</taxon>
        <taxon>Andropogoneae</taxon>
        <taxon>Saccharinae</taxon>
        <taxon>Miscanthus</taxon>
    </lineage>
</organism>
<gene>
    <name evidence="2" type="ORF">NCGR_LOCUS50920</name>
</gene>
<sequence>MVEGTRAAVTTMDLSSSSMDLLSPLDGKGCGRAAAPHAGEGDDAQHVPLLVEGKPRAAGWGRGRSAPLTGRPPPPPSAAAGGVDEGAVAAVGQGRVDEGTNTGAMGEGAAGGREESGSGGPQPPHALLSTIALRFGSRQMRKAKEK</sequence>
<reference evidence="2" key="1">
    <citation type="submission" date="2020-10" db="EMBL/GenBank/DDBJ databases">
        <authorList>
            <person name="Han B."/>
            <person name="Lu T."/>
            <person name="Zhao Q."/>
            <person name="Huang X."/>
            <person name="Zhao Y."/>
        </authorList>
    </citation>
    <scope>NUCLEOTIDE SEQUENCE</scope>
</reference>
<dbReference type="EMBL" id="CAJGYO010000014">
    <property type="protein sequence ID" value="CAD6267615.1"/>
    <property type="molecule type" value="Genomic_DNA"/>
</dbReference>
<evidence type="ECO:0000313" key="2">
    <source>
        <dbReference type="EMBL" id="CAD6267615.1"/>
    </source>
</evidence>
<evidence type="ECO:0000256" key="1">
    <source>
        <dbReference type="SAM" id="MobiDB-lite"/>
    </source>
</evidence>
<feature type="region of interest" description="Disordered" evidence="1">
    <location>
        <begin position="95"/>
        <end position="127"/>
    </location>
</feature>
<protein>
    <submittedName>
        <fullName evidence="2">Uncharacterized protein</fullName>
    </submittedName>
</protein>
<comment type="caution">
    <text evidence="2">The sequence shown here is derived from an EMBL/GenBank/DDBJ whole genome shotgun (WGS) entry which is preliminary data.</text>
</comment>
<feature type="region of interest" description="Disordered" evidence="1">
    <location>
        <begin position="31"/>
        <end position="82"/>
    </location>
</feature>